<accession>A0A2V2ZUW7</accession>
<comment type="caution">
    <text evidence="1">The sequence shown here is derived from an EMBL/GenBank/DDBJ whole genome shotgun (WGS) entry which is preliminary data.</text>
</comment>
<name>A0A2V2ZUW7_9BACI</name>
<dbReference type="Proteomes" id="UP000247150">
    <property type="component" value="Unassembled WGS sequence"/>
</dbReference>
<protein>
    <submittedName>
        <fullName evidence="1">Uncharacterized protein</fullName>
    </submittedName>
</protein>
<gene>
    <name evidence="1" type="ORF">DFO73_10625</name>
</gene>
<organism evidence="1 2">
    <name type="scientific">Cytobacillus oceanisediminis</name>
    <dbReference type="NCBI Taxonomy" id="665099"/>
    <lineage>
        <taxon>Bacteria</taxon>
        <taxon>Bacillati</taxon>
        <taxon>Bacillota</taxon>
        <taxon>Bacilli</taxon>
        <taxon>Bacillales</taxon>
        <taxon>Bacillaceae</taxon>
        <taxon>Cytobacillus</taxon>
    </lineage>
</organism>
<reference evidence="1 2" key="1">
    <citation type="submission" date="2018-05" db="EMBL/GenBank/DDBJ databases">
        <title>Freshwater and sediment microbial communities from various areas in North America, analyzing microbe dynamics in response to fracking.</title>
        <authorList>
            <person name="Lamendella R."/>
        </authorList>
    </citation>
    <scope>NUCLEOTIDE SEQUENCE [LARGE SCALE GENOMIC DNA]</scope>
    <source>
        <strain evidence="1 2">15_TX</strain>
    </source>
</reference>
<dbReference type="AlphaFoldDB" id="A0A2V2ZUW7"/>
<evidence type="ECO:0000313" key="2">
    <source>
        <dbReference type="Proteomes" id="UP000247150"/>
    </source>
</evidence>
<dbReference type="EMBL" id="QGTW01000006">
    <property type="protein sequence ID" value="PWW28211.1"/>
    <property type="molecule type" value="Genomic_DNA"/>
</dbReference>
<proteinExistence type="predicted"/>
<evidence type="ECO:0000313" key="1">
    <source>
        <dbReference type="EMBL" id="PWW28211.1"/>
    </source>
</evidence>
<sequence length="34" mass="4023">MTTKAVRKRRRIKRFLQKELKKGRVKRGKAIAAV</sequence>